<accession>A0A2X6GWE9</accession>
<reference evidence="1 2" key="1">
    <citation type="submission" date="2018-06" db="EMBL/GenBank/DDBJ databases">
        <authorList>
            <consortium name="Pathogen Informatics"/>
            <person name="Doyle S."/>
        </authorList>
    </citation>
    <scope>NUCLEOTIDE SEQUENCE [LARGE SCALE GENOMIC DNA]</scope>
    <source>
        <strain evidence="1 2">VREC0535</strain>
    </source>
</reference>
<protein>
    <submittedName>
        <fullName evidence="1">Antirepressor protein Cro</fullName>
    </submittedName>
</protein>
<dbReference type="Gene3D" id="1.10.260.40">
    <property type="entry name" value="lambda repressor-like DNA-binding domains"/>
    <property type="match status" value="1"/>
</dbReference>
<dbReference type="InterPro" id="IPR031856">
    <property type="entry name" value="YdaS_toxin-like"/>
</dbReference>
<dbReference type="RefSeq" id="WP_032214972.1">
    <property type="nucleotide sequence ID" value="NZ_BGHX01000128.1"/>
</dbReference>
<name>A0A2X6GWE9_ECOLX</name>
<gene>
    <name evidence="1" type="ORF">SAMEA3752557_05604</name>
</gene>
<sequence>MHECLKNKIHQKGLSQAGIARLIGLPQQVVSRWANGHQIPASRVLQLCEIMEWTVTPHELRPDIYPNPTDGLPCGNKCMANESLAVNNENHP</sequence>
<evidence type="ECO:0000313" key="2">
    <source>
        <dbReference type="Proteomes" id="UP000250671"/>
    </source>
</evidence>
<dbReference type="PROSITE" id="PS50943">
    <property type="entry name" value="HTH_CROC1"/>
    <property type="match status" value="1"/>
</dbReference>
<dbReference type="InterPro" id="IPR001387">
    <property type="entry name" value="Cro/C1-type_HTH"/>
</dbReference>
<organism evidence="1 2">
    <name type="scientific">Escherichia coli</name>
    <dbReference type="NCBI Taxonomy" id="562"/>
    <lineage>
        <taxon>Bacteria</taxon>
        <taxon>Pseudomonadati</taxon>
        <taxon>Pseudomonadota</taxon>
        <taxon>Gammaproteobacteria</taxon>
        <taxon>Enterobacterales</taxon>
        <taxon>Enterobacteriaceae</taxon>
        <taxon>Escherichia</taxon>
    </lineage>
</organism>
<dbReference type="Pfam" id="PF15943">
    <property type="entry name" value="YdaS_toxin"/>
    <property type="match status" value="1"/>
</dbReference>
<dbReference type="CDD" id="cd00093">
    <property type="entry name" value="HTH_XRE"/>
    <property type="match status" value="1"/>
</dbReference>
<evidence type="ECO:0000313" key="1">
    <source>
        <dbReference type="EMBL" id="SQP91457.1"/>
    </source>
</evidence>
<dbReference type="AlphaFoldDB" id="A0A2X6GWE9"/>
<proteinExistence type="predicted"/>
<dbReference type="GO" id="GO:0003677">
    <property type="term" value="F:DNA binding"/>
    <property type="evidence" value="ECO:0007669"/>
    <property type="project" value="InterPro"/>
</dbReference>
<dbReference type="InterPro" id="IPR010982">
    <property type="entry name" value="Lambda_DNA-bd_dom_sf"/>
</dbReference>
<dbReference type="Proteomes" id="UP000250671">
    <property type="component" value="Unassembled WGS sequence"/>
</dbReference>
<dbReference type="SUPFAM" id="SSF47413">
    <property type="entry name" value="lambda repressor-like DNA-binding domains"/>
    <property type="match status" value="1"/>
</dbReference>
<dbReference type="EMBL" id="UCZA01000086">
    <property type="protein sequence ID" value="SQP91457.1"/>
    <property type="molecule type" value="Genomic_DNA"/>
</dbReference>